<protein>
    <recommendedName>
        <fullName evidence="6">RING-type domain-containing protein</fullName>
    </recommendedName>
</protein>
<keyword evidence="1" id="KW-0479">Metal-binding</keyword>
<organism evidence="7 8">
    <name type="scientific">Setaria viridis</name>
    <name type="common">Green bristlegrass</name>
    <name type="synonym">Setaria italica subsp. viridis</name>
    <dbReference type="NCBI Taxonomy" id="4556"/>
    <lineage>
        <taxon>Eukaryota</taxon>
        <taxon>Viridiplantae</taxon>
        <taxon>Streptophyta</taxon>
        <taxon>Embryophyta</taxon>
        <taxon>Tracheophyta</taxon>
        <taxon>Spermatophyta</taxon>
        <taxon>Magnoliopsida</taxon>
        <taxon>Liliopsida</taxon>
        <taxon>Poales</taxon>
        <taxon>Poaceae</taxon>
        <taxon>PACMAD clade</taxon>
        <taxon>Panicoideae</taxon>
        <taxon>Panicodae</taxon>
        <taxon>Paniceae</taxon>
        <taxon>Cenchrinae</taxon>
        <taxon>Setaria</taxon>
    </lineage>
</organism>
<accession>A0A4U6VNZ9</accession>
<reference evidence="7" key="1">
    <citation type="submission" date="2019-03" db="EMBL/GenBank/DDBJ databases">
        <title>WGS assembly of Setaria viridis.</title>
        <authorList>
            <person name="Huang P."/>
            <person name="Jenkins J."/>
            <person name="Grimwood J."/>
            <person name="Barry K."/>
            <person name="Healey A."/>
            <person name="Mamidi S."/>
            <person name="Sreedasyam A."/>
            <person name="Shu S."/>
            <person name="Feldman M."/>
            <person name="Wu J."/>
            <person name="Yu Y."/>
            <person name="Chen C."/>
            <person name="Johnson J."/>
            <person name="Rokhsar D."/>
            <person name="Baxter I."/>
            <person name="Schmutz J."/>
            <person name="Brutnell T."/>
            <person name="Kellogg E."/>
        </authorList>
    </citation>
    <scope>NUCLEOTIDE SEQUENCE [LARGE SCALE GENOMIC DNA]</scope>
</reference>
<name>A0A4U6VNZ9_SETVI</name>
<dbReference type="Gramene" id="TKW31500">
    <property type="protein sequence ID" value="TKW31500"/>
    <property type="gene ID" value="SEVIR_2G110100v2"/>
</dbReference>
<dbReference type="PANTHER" id="PTHR42647:SF22">
    <property type="entry name" value="BOI-RELATED E3 UBIQUITIN-PROTEIN LIGASE 2-RELATED"/>
    <property type="match status" value="1"/>
</dbReference>
<dbReference type="CDD" id="cd16649">
    <property type="entry name" value="mRING-HC-C3HC5_CGRF1-like"/>
    <property type="match status" value="1"/>
</dbReference>
<evidence type="ECO:0000256" key="3">
    <source>
        <dbReference type="ARBA" id="ARBA00022833"/>
    </source>
</evidence>
<sequence>MDNLNSHSEHADQPQGQQANGLPLDGINPVPFGFSLEQHRLQLDQVLQLYNEQVRVSLQQEMSIQNLTLLNLRTTDALIQKVEEVASLKEEVASLHVELQRKQGDIEAAQQFAVMVLETNESLIHRPPRMQQEMNLHISSNQSDAPGSGNEASSVVRTAAETTKIDLICKVCNFGLACMLLLPCQHLCACNPCGVRLAACPICGAVKGGAVEARFVEK</sequence>
<feature type="domain" description="RING-type" evidence="6">
    <location>
        <begin position="169"/>
        <end position="203"/>
    </location>
</feature>
<keyword evidence="2 4" id="KW-0863">Zinc-finger</keyword>
<evidence type="ECO:0000256" key="1">
    <source>
        <dbReference type="ARBA" id="ARBA00022723"/>
    </source>
</evidence>
<evidence type="ECO:0000259" key="6">
    <source>
        <dbReference type="PROSITE" id="PS50089"/>
    </source>
</evidence>
<keyword evidence="3" id="KW-0862">Zinc</keyword>
<feature type="region of interest" description="Disordered" evidence="5">
    <location>
        <begin position="1"/>
        <end position="24"/>
    </location>
</feature>
<dbReference type="GO" id="GO:0008270">
    <property type="term" value="F:zinc ion binding"/>
    <property type="evidence" value="ECO:0007669"/>
    <property type="project" value="UniProtKB-KW"/>
</dbReference>
<evidence type="ECO:0000313" key="7">
    <source>
        <dbReference type="EMBL" id="TKW31500.1"/>
    </source>
</evidence>
<dbReference type="AlphaFoldDB" id="A0A4U6VNZ9"/>
<dbReference type="OMA" id="MAMCLNN"/>
<evidence type="ECO:0000256" key="5">
    <source>
        <dbReference type="SAM" id="MobiDB-lite"/>
    </source>
</evidence>
<dbReference type="Proteomes" id="UP000298652">
    <property type="component" value="Chromosome 2"/>
</dbReference>
<proteinExistence type="predicted"/>
<dbReference type="Gene3D" id="3.30.40.10">
    <property type="entry name" value="Zinc/RING finger domain, C3HC4 (zinc finger)"/>
    <property type="match status" value="1"/>
</dbReference>
<dbReference type="Pfam" id="PF13920">
    <property type="entry name" value="zf-C3HC4_3"/>
    <property type="match status" value="1"/>
</dbReference>
<dbReference type="GO" id="GO:0004842">
    <property type="term" value="F:ubiquitin-protein transferase activity"/>
    <property type="evidence" value="ECO:0007669"/>
    <property type="project" value="TreeGrafter"/>
</dbReference>
<dbReference type="InterPro" id="IPR013083">
    <property type="entry name" value="Znf_RING/FYVE/PHD"/>
</dbReference>
<dbReference type="PROSITE" id="PS50089">
    <property type="entry name" value="ZF_RING_2"/>
    <property type="match status" value="1"/>
</dbReference>
<gene>
    <name evidence="7" type="ORF">SEVIR_2G110100v2</name>
</gene>
<evidence type="ECO:0000256" key="4">
    <source>
        <dbReference type="PROSITE-ProRule" id="PRU00175"/>
    </source>
</evidence>
<dbReference type="InterPro" id="IPR001841">
    <property type="entry name" value="Znf_RING"/>
</dbReference>
<dbReference type="EMBL" id="CM016553">
    <property type="protein sequence ID" value="TKW31500.1"/>
    <property type="molecule type" value="Genomic_DNA"/>
</dbReference>
<keyword evidence="8" id="KW-1185">Reference proteome</keyword>
<evidence type="ECO:0000313" key="8">
    <source>
        <dbReference type="Proteomes" id="UP000298652"/>
    </source>
</evidence>
<evidence type="ECO:0000256" key="2">
    <source>
        <dbReference type="ARBA" id="ARBA00022771"/>
    </source>
</evidence>
<dbReference type="PANTHER" id="PTHR42647">
    <property type="entry name" value="SBP (S-RIBONUCLEASE BINDING PROTEIN) FAMILY PROTEIN"/>
    <property type="match status" value="1"/>
</dbReference>